<protein>
    <submittedName>
        <fullName evidence="2">Uncharacterized protein</fullName>
    </submittedName>
</protein>
<proteinExistence type="predicted"/>
<feature type="transmembrane region" description="Helical" evidence="1">
    <location>
        <begin position="29"/>
        <end position="52"/>
    </location>
</feature>
<accession>A0A318XFR1</accession>
<keyword evidence="1" id="KW-0812">Transmembrane</keyword>
<gene>
    <name evidence="2" type="ORF">LY28_03595</name>
</gene>
<comment type="caution">
    <text evidence="2">The sequence shown here is derived from an EMBL/GenBank/DDBJ whole genome shotgun (WGS) entry which is preliminary data.</text>
</comment>
<evidence type="ECO:0000256" key="1">
    <source>
        <dbReference type="SAM" id="Phobius"/>
    </source>
</evidence>
<name>A0A318XFR1_9FIRM</name>
<dbReference type="RefSeq" id="WP_110463539.1">
    <property type="nucleotide sequence ID" value="NZ_QKMR01000031.1"/>
</dbReference>
<dbReference type="Proteomes" id="UP000248132">
    <property type="component" value="Unassembled WGS sequence"/>
</dbReference>
<dbReference type="AlphaFoldDB" id="A0A318XFR1"/>
<reference evidence="2 3" key="1">
    <citation type="submission" date="2018-06" db="EMBL/GenBank/DDBJ databases">
        <title>Genomic Encyclopedia of Type Strains, Phase I: the one thousand microbial genomes (KMG-I) project.</title>
        <authorList>
            <person name="Kyrpides N."/>
        </authorList>
    </citation>
    <scope>NUCLEOTIDE SEQUENCE [LARGE SCALE GENOMIC DNA]</scope>
    <source>
        <strain evidence="2 3">DSM 19573</strain>
    </source>
</reference>
<keyword evidence="3" id="KW-1185">Reference proteome</keyword>
<organism evidence="2 3">
    <name type="scientific">Ruminiclostridium sufflavum DSM 19573</name>
    <dbReference type="NCBI Taxonomy" id="1121337"/>
    <lineage>
        <taxon>Bacteria</taxon>
        <taxon>Bacillati</taxon>
        <taxon>Bacillota</taxon>
        <taxon>Clostridia</taxon>
        <taxon>Eubacteriales</taxon>
        <taxon>Oscillospiraceae</taxon>
        <taxon>Ruminiclostridium</taxon>
    </lineage>
</organism>
<feature type="transmembrane region" description="Helical" evidence="1">
    <location>
        <begin position="64"/>
        <end position="83"/>
    </location>
</feature>
<sequence length="210" mass="24674">MNTEKEIIEKECYDFTESDIKKAYSPIRWCGWFFVVVSILIIIGMIYESIIIDIEIGLLKGLPLLLVILIPALFYFSGLRFVCDDLNFEKGFQAYKKRAKVSMKIMLSILAMILVIFLIRILPPDNRVDEMIIANAQIINYPYFDTVEEAQKYYILVSYKDLKIECSEDVFKSTDPEAIDIKEYGYKIRYRWNLWFPNRCQLLSIGKIKV</sequence>
<dbReference type="EMBL" id="QKMR01000031">
    <property type="protein sequence ID" value="PYG84802.1"/>
    <property type="molecule type" value="Genomic_DNA"/>
</dbReference>
<keyword evidence="1" id="KW-0472">Membrane</keyword>
<feature type="transmembrane region" description="Helical" evidence="1">
    <location>
        <begin position="104"/>
        <end position="122"/>
    </location>
</feature>
<keyword evidence="1" id="KW-1133">Transmembrane helix</keyword>
<evidence type="ECO:0000313" key="3">
    <source>
        <dbReference type="Proteomes" id="UP000248132"/>
    </source>
</evidence>
<evidence type="ECO:0000313" key="2">
    <source>
        <dbReference type="EMBL" id="PYG84802.1"/>
    </source>
</evidence>